<dbReference type="Proteomes" id="UP001457197">
    <property type="component" value="Unassembled WGS sequence"/>
</dbReference>
<name>A0ABV1ATZ0_9FIRM</name>
<dbReference type="EMBL" id="JBBMEO010000003">
    <property type="protein sequence ID" value="MEQ2361312.1"/>
    <property type="molecule type" value="Genomic_DNA"/>
</dbReference>
<gene>
    <name evidence="3" type="ORF">WMO44_03995</name>
</gene>
<feature type="coiled-coil region" evidence="1">
    <location>
        <begin position="49"/>
        <end position="77"/>
    </location>
</feature>
<organism evidence="3 4">
    <name type="scientific">Faecalibacterium tardum</name>
    <dbReference type="NCBI Taxonomy" id="3133156"/>
    <lineage>
        <taxon>Bacteria</taxon>
        <taxon>Bacillati</taxon>
        <taxon>Bacillota</taxon>
        <taxon>Clostridia</taxon>
        <taxon>Eubacteriales</taxon>
        <taxon>Oscillospiraceae</taxon>
        <taxon>Faecalibacterium</taxon>
    </lineage>
</organism>
<reference evidence="3 4" key="1">
    <citation type="submission" date="2024-03" db="EMBL/GenBank/DDBJ databases">
        <title>Human intestinal bacterial collection.</title>
        <authorList>
            <person name="Pauvert C."/>
            <person name="Hitch T.C.A."/>
            <person name="Clavel T."/>
        </authorList>
    </citation>
    <scope>NUCLEOTIDE SEQUENCE [LARGE SCALE GENOMIC DNA]</scope>
    <source>
        <strain evidence="3 4">CLA-AA-H175</strain>
    </source>
</reference>
<protein>
    <submittedName>
        <fullName evidence="3">Uncharacterized protein</fullName>
    </submittedName>
</protein>
<proteinExistence type="predicted"/>
<keyword evidence="1" id="KW-0175">Coiled coil</keyword>
<comment type="caution">
    <text evidence="3">The sequence shown here is derived from an EMBL/GenBank/DDBJ whole genome shotgun (WGS) entry which is preliminary data.</text>
</comment>
<keyword evidence="2" id="KW-0472">Membrane</keyword>
<keyword evidence="2" id="KW-1133">Transmembrane helix</keyword>
<keyword evidence="4" id="KW-1185">Reference proteome</keyword>
<accession>A0ABV1ATZ0</accession>
<keyword evidence="2" id="KW-0812">Transmembrane</keyword>
<evidence type="ECO:0000313" key="4">
    <source>
        <dbReference type="Proteomes" id="UP001457197"/>
    </source>
</evidence>
<evidence type="ECO:0000313" key="3">
    <source>
        <dbReference type="EMBL" id="MEQ2361312.1"/>
    </source>
</evidence>
<feature type="transmembrane region" description="Helical" evidence="2">
    <location>
        <begin position="29"/>
        <end position="46"/>
    </location>
</feature>
<evidence type="ECO:0000256" key="2">
    <source>
        <dbReference type="SAM" id="Phobius"/>
    </source>
</evidence>
<sequence>MNNIYYELAQTQLALDAAQKVIRRQRGKLFGKNLLLVGTIGLFWTACKMLDESEKKRKAEKERADAAEAELAEMQFEKDICCDGKASVTKKDV</sequence>
<evidence type="ECO:0000256" key="1">
    <source>
        <dbReference type="SAM" id="Coils"/>
    </source>
</evidence>
<dbReference type="RefSeq" id="WP_291010609.1">
    <property type="nucleotide sequence ID" value="NZ_JBBMEO010000003.1"/>
</dbReference>